<keyword evidence="1" id="KW-0677">Repeat</keyword>
<proteinExistence type="predicted"/>
<dbReference type="OrthoDB" id="10040854at2759"/>
<dbReference type="SUPFAM" id="SSF48452">
    <property type="entry name" value="TPR-like"/>
    <property type="match status" value="1"/>
</dbReference>
<gene>
    <name evidence="6" type="ORF">EDS130_LOCUS31189</name>
</gene>
<dbReference type="PROSITE" id="PS50005">
    <property type="entry name" value="TPR"/>
    <property type="match status" value="1"/>
</dbReference>
<dbReference type="InterPro" id="IPR011990">
    <property type="entry name" value="TPR-like_helical_dom_sf"/>
</dbReference>
<evidence type="ECO:0000313" key="6">
    <source>
        <dbReference type="EMBL" id="CAF1311891.1"/>
    </source>
</evidence>
<comment type="caution">
    <text evidence="6">The sequence shown here is derived from an EMBL/GenBank/DDBJ whole genome shotgun (WGS) entry which is preliminary data.</text>
</comment>
<organism evidence="6 7">
    <name type="scientific">Adineta ricciae</name>
    <name type="common">Rotifer</name>
    <dbReference type="NCBI Taxonomy" id="249248"/>
    <lineage>
        <taxon>Eukaryota</taxon>
        <taxon>Metazoa</taxon>
        <taxon>Spiralia</taxon>
        <taxon>Gnathifera</taxon>
        <taxon>Rotifera</taxon>
        <taxon>Eurotatoria</taxon>
        <taxon>Bdelloidea</taxon>
        <taxon>Adinetida</taxon>
        <taxon>Adinetidae</taxon>
        <taxon>Adineta</taxon>
    </lineage>
</organism>
<reference evidence="6" key="1">
    <citation type="submission" date="2021-02" db="EMBL/GenBank/DDBJ databases">
        <authorList>
            <person name="Nowell W R."/>
        </authorList>
    </citation>
    <scope>NUCLEOTIDE SEQUENCE</scope>
</reference>
<keyword evidence="2 3" id="KW-0802">TPR repeat</keyword>
<dbReference type="PANTHER" id="PTHR45641:SF19">
    <property type="entry name" value="NEPHROCYSTIN-3"/>
    <property type="match status" value="1"/>
</dbReference>
<protein>
    <recommendedName>
        <fullName evidence="5">ADP ribosyltransferase domain-containing protein</fullName>
    </recommendedName>
</protein>
<dbReference type="Pfam" id="PF13424">
    <property type="entry name" value="TPR_12"/>
    <property type="match status" value="2"/>
</dbReference>
<feature type="repeat" description="TPR" evidence="3">
    <location>
        <begin position="559"/>
        <end position="592"/>
    </location>
</feature>
<dbReference type="SUPFAM" id="SSF56399">
    <property type="entry name" value="ADP-ribosylation"/>
    <property type="match status" value="1"/>
</dbReference>
<dbReference type="Pfam" id="PF03496">
    <property type="entry name" value="ADPrib_exo_Tox"/>
    <property type="match status" value="1"/>
</dbReference>
<dbReference type="AlphaFoldDB" id="A0A815EIH4"/>
<dbReference type="SMART" id="SM00028">
    <property type="entry name" value="TPR"/>
    <property type="match status" value="4"/>
</dbReference>
<evidence type="ECO:0000256" key="3">
    <source>
        <dbReference type="PROSITE-ProRule" id="PRU00339"/>
    </source>
</evidence>
<evidence type="ECO:0000259" key="5">
    <source>
        <dbReference type="Pfam" id="PF03496"/>
    </source>
</evidence>
<evidence type="ECO:0000256" key="1">
    <source>
        <dbReference type="ARBA" id="ARBA00022737"/>
    </source>
</evidence>
<evidence type="ECO:0000256" key="4">
    <source>
        <dbReference type="SAM" id="Phobius"/>
    </source>
</evidence>
<dbReference type="PANTHER" id="PTHR45641">
    <property type="entry name" value="TETRATRICOPEPTIDE REPEAT PROTEIN (AFU_ORTHOLOGUE AFUA_6G03870)"/>
    <property type="match status" value="1"/>
</dbReference>
<dbReference type="InterPro" id="IPR003540">
    <property type="entry name" value="ADP-ribosyltransferase"/>
</dbReference>
<dbReference type="PROSITE" id="PS51996">
    <property type="entry name" value="TR_MART"/>
    <property type="match status" value="1"/>
</dbReference>
<dbReference type="EMBL" id="CAJNOJ010000226">
    <property type="protein sequence ID" value="CAF1311891.1"/>
    <property type="molecule type" value="Genomic_DNA"/>
</dbReference>
<dbReference type="InterPro" id="IPR019734">
    <property type="entry name" value="TPR_rpt"/>
</dbReference>
<dbReference type="Proteomes" id="UP000663852">
    <property type="component" value="Unassembled WGS sequence"/>
</dbReference>
<evidence type="ECO:0000256" key="2">
    <source>
        <dbReference type="ARBA" id="ARBA00022803"/>
    </source>
</evidence>
<keyword evidence="4" id="KW-0472">Membrane</keyword>
<sequence length="734" mass="84631">MSDKQSTNNAITYLTSDGFFQLPKTPHGYTHISIFSFFLITGLHSETCKKQTNNYNYAAILREALMTLYFGVDNLETLSIVWLDADDNVLKTNASVYKQFCSITEFIHTFKEAAECEAHIRRAKYDRIILIVDGQLVKDTLKHIHDLKQVISIYVYHNKAIHEDFQWTSTFKKVRCEKIKDSLPITIAERTSSGIDGNFLHGQLLLEVLDQMEEDAREKKKLIELCRDTYKDSPAELTRVTEFEENYRADMALWWYTRESFVYRMVNNAFRTENIDVIVLFRSVIHDVENQLRDVQISSAIHVYRAQLMSEKELALLRRSVGELISINSFLSSTADRNYATFLLESSANSKMERVLFEIDANPNLSKTKPFADVSSHSSFPDEKEILFMAGSIFRLVNHSEEHGVHTLRMVLCGEEDHDLKPLFDHFRKEINQEDGRLSLVILLAKSGKTQAAKKQLELFLKKLTDKTGNVSYENHLLRTMFDDENAGDFDFHVNGLKFQLAVSGEQILFCHTPTTYNDHFFNASHYRNMGDINRALSSYEAAVNSYRQKHKENHENIARSLLSMGHIYMTIAKYDKALFFFQQSLCLIENFLNNDQLILAACHDHIGSAYCEMSEYDLALDSLEAAFRIKSQLFPPDHSQIAICFDLMGGVLQKKRDFSKALSLYKQAADIYQKSLPSDHPFVVHIMDTISILRKEHSLTLLYPSPRRFCFLLLISTTISLIVAYTWAYLEEL</sequence>
<name>A0A815EIH4_ADIRI</name>
<dbReference type="Gene3D" id="3.90.176.10">
    <property type="entry name" value="Toxin ADP-ribosyltransferase, Chain A, domain 1"/>
    <property type="match status" value="1"/>
</dbReference>
<feature type="transmembrane region" description="Helical" evidence="4">
    <location>
        <begin position="710"/>
        <end position="731"/>
    </location>
</feature>
<evidence type="ECO:0000313" key="7">
    <source>
        <dbReference type="Proteomes" id="UP000663852"/>
    </source>
</evidence>
<accession>A0A815EIH4</accession>
<keyword evidence="4" id="KW-1133">Transmembrane helix</keyword>
<dbReference type="Gene3D" id="1.25.40.10">
    <property type="entry name" value="Tetratricopeptide repeat domain"/>
    <property type="match status" value="1"/>
</dbReference>
<keyword evidence="4" id="KW-0812">Transmembrane</keyword>
<feature type="domain" description="ADP ribosyltransferase" evidence="5">
    <location>
        <begin position="251"/>
        <end position="396"/>
    </location>
</feature>